<evidence type="ECO:0000313" key="10">
    <source>
        <dbReference type="Proteomes" id="UP000621447"/>
    </source>
</evidence>
<keyword evidence="7" id="KW-0812">Transmembrane</keyword>
<evidence type="ECO:0000256" key="7">
    <source>
        <dbReference type="SAM" id="Phobius"/>
    </source>
</evidence>
<organism evidence="9 10">
    <name type="scientific">Sphingomonas hominis</name>
    <dbReference type="NCBI Taxonomy" id="2741495"/>
    <lineage>
        <taxon>Bacteria</taxon>
        <taxon>Pseudomonadati</taxon>
        <taxon>Pseudomonadota</taxon>
        <taxon>Alphaproteobacteria</taxon>
        <taxon>Sphingomonadales</taxon>
        <taxon>Sphingomonadaceae</taxon>
        <taxon>Sphingomonas</taxon>
    </lineage>
</organism>
<dbReference type="InterPro" id="IPR003661">
    <property type="entry name" value="HisK_dim/P_dom"/>
</dbReference>
<dbReference type="Proteomes" id="UP000621447">
    <property type="component" value="Unassembled WGS sequence"/>
</dbReference>
<evidence type="ECO:0000256" key="3">
    <source>
        <dbReference type="ARBA" id="ARBA00022553"/>
    </source>
</evidence>
<evidence type="ECO:0000313" key="9">
    <source>
        <dbReference type="EMBL" id="NTS65629.1"/>
    </source>
</evidence>
<comment type="catalytic activity">
    <reaction evidence="1">
        <text>ATP + protein L-histidine = ADP + protein N-phospho-L-histidine.</text>
        <dbReference type="EC" id="2.7.13.3"/>
    </reaction>
</comment>
<dbReference type="EMBL" id="JABULH010000004">
    <property type="protein sequence ID" value="NTS65629.1"/>
    <property type="molecule type" value="Genomic_DNA"/>
</dbReference>
<evidence type="ECO:0000256" key="5">
    <source>
        <dbReference type="ARBA" id="ARBA00022777"/>
    </source>
</evidence>
<dbReference type="PRINTS" id="PR00344">
    <property type="entry name" value="BCTRLSENSOR"/>
</dbReference>
<accession>A0ABX2JIM4</accession>
<dbReference type="SUPFAM" id="SSF55874">
    <property type="entry name" value="ATPase domain of HSP90 chaperone/DNA topoisomerase II/histidine kinase"/>
    <property type="match status" value="1"/>
</dbReference>
<reference evidence="9 10" key="1">
    <citation type="submission" date="2020-06" db="EMBL/GenBank/DDBJ databases">
        <title>Sphingomonas hominis sp. nov., a member of the Sphingomonas, isolated from the hair of a 22-year-old girl.</title>
        <authorList>
            <person name="Zhang D.-F."/>
            <person name="Cui X.-W."/>
        </authorList>
    </citation>
    <scope>NUCLEOTIDE SEQUENCE [LARGE SCALE GENOMIC DNA]</scope>
    <source>
        <strain evidence="9 10">HHU CXW</strain>
    </source>
</reference>
<evidence type="ECO:0000256" key="2">
    <source>
        <dbReference type="ARBA" id="ARBA00012438"/>
    </source>
</evidence>
<evidence type="ECO:0000256" key="4">
    <source>
        <dbReference type="ARBA" id="ARBA00022679"/>
    </source>
</evidence>
<evidence type="ECO:0000256" key="6">
    <source>
        <dbReference type="ARBA" id="ARBA00023012"/>
    </source>
</evidence>
<dbReference type="Pfam" id="PF00512">
    <property type="entry name" value="HisKA"/>
    <property type="match status" value="1"/>
</dbReference>
<dbReference type="SMART" id="SM00387">
    <property type="entry name" value="HATPase_c"/>
    <property type="match status" value="1"/>
</dbReference>
<feature type="domain" description="Histidine kinase" evidence="8">
    <location>
        <begin position="181"/>
        <end position="400"/>
    </location>
</feature>
<gene>
    <name evidence="9" type="ORF">HRV97_10695</name>
</gene>
<name>A0ABX2JIM4_9SPHN</name>
<keyword evidence="7" id="KW-1133">Transmembrane helix</keyword>
<dbReference type="PANTHER" id="PTHR45453:SF1">
    <property type="entry name" value="PHOSPHATE REGULON SENSOR PROTEIN PHOR"/>
    <property type="match status" value="1"/>
</dbReference>
<dbReference type="PROSITE" id="PS50109">
    <property type="entry name" value="HIS_KIN"/>
    <property type="match status" value="1"/>
</dbReference>
<protein>
    <recommendedName>
        <fullName evidence="2">histidine kinase</fullName>
        <ecNumber evidence="2">2.7.13.3</ecNumber>
    </recommendedName>
</protein>
<dbReference type="SUPFAM" id="SSF47384">
    <property type="entry name" value="Homodimeric domain of signal transducing histidine kinase"/>
    <property type="match status" value="1"/>
</dbReference>
<dbReference type="Pfam" id="PF13188">
    <property type="entry name" value="PAS_8"/>
    <property type="match status" value="1"/>
</dbReference>
<keyword evidence="7" id="KW-0472">Membrane</keyword>
<keyword evidence="3" id="KW-0597">Phosphoprotein</keyword>
<dbReference type="EC" id="2.7.13.3" evidence="2"/>
<keyword evidence="5" id="KW-0418">Kinase</keyword>
<dbReference type="Gene3D" id="1.10.287.130">
    <property type="match status" value="1"/>
</dbReference>
<dbReference type="SMART" id="SM00388">
    <property type="entry name" value="HisKA"/>
    <property type="match status" value="1"/>
</dbReference>
<dbReference type="InterPro" id="IPR003594">
    <property type="entry name" value="HATPase_dom"/>
</dbReference>
<dbReference type="InterPro" id="IPR005467">
    <property type="entry name" value="His_kinase_dom"/>
</dbReference>
<dbReference type="InterPro" id="IPR000014">
    <property type="entry name" value="PAS"/>
</dbReference>
<dbReference type="InterPro" id="IPR036890">
    <property type="entry name" value="HATPase_C_sf"/>
</dbReference>
<dbReference type="InterPro" id="IPR036097">
    <property type="entry name" value="HisK_dim/P_sf"/>
</dbReference>
<evidence type="ECO:0000259" key="8">
    <source>
        <dbReference type="PROSITE" id="PS50109"/>
    </source>
</evidence>
<dbReference type="RefSeq" id="WP_174194262.1">
    <property type="nucleotide sequence ID" value="NZ_JABULH010000004.1"/>
</dbReference>
<feature type="transmembrane region" description="Helical" evidence="7">
    <location>
        <begin position="7"/>
        <end position="26"/>
    </location>
</feature>
<keyword evidence="10" id="KW-1185">Reference proteome</keyword>
<dbReference type="PANTHER" id="PTHR45453">
    <property type="entry name" value="PHOSPHATE REGULON SENSOR PROTEIN PHOR"/>
    <property type="match status" value="1"/>
</dbReference>
<sequence>MIEGFALRTWLAGTIAVVTAAIVFAYSRDVQLALIALVGGATATVIARNIGDSDTMEADSDGDGDQPLELAPVLEAILDPVVMVRQDRVIAANRPARTLLGQHIIGEDIRTAIRHPAASDYLALPPAERGTAPIELVGLGAQDRRWQMRATETAPGTQIVHLLDQTGQHAAERMRVDFVANASHELRTPLSSILGYVETLSDEAGDDPAIRQRFLGIVFDEATRMERLVEDLMSLSRIEAEKFRLPSATVDLNLLAVEVHEALRHSRGTRGEDIVLQLDENVPPVAGDRVQLSQVLHNLIGNAMKYGRTGTPVTVTLQAGPRDAVVMQIEDESEGIAPEHIPRLTERFYRVDAGRSRSLGGTGLGLAIVKHIVERHRGRFDIASTVGKGTRVTVTLRAAER</sequence>
<keyword evidence="6" id="KW-0902">Two-component regulatory system</keyword>
<proteinExistence type="predicted"/>
<keyword evidence="4" id="KW-0808">Transferase</keyword>
<comment type="caution">
    <text evidence="9">The sequence shown here is derived from an EMBL/GenBank/DDBJ whole genome shotgun (WGS) entry which is preliminary data.</text>
</comment>
<dbReference type="CDD" id="cd00082">
    <property type="entry name" value="HisKA"/>
    <property type="match status" value="1"/>
</dbReference>
<evidence type="ECO:0000256" key="1">
    <source>
        <dbReference type="ARBA" id="ARBA00000085"/>
    </source>
</evidence>
<dbReference type="Gene3D" id="3.30.565.10">
    <property type="entry name" value="Histidine kinase-like ATPase, C-terminal domain"/>
    <property type="match status" value="1"/>
</dbReference>
<dbReference type="InterPro" id="IPR050351">
    <property type="entry name" value="BphY/WalK/GraS-like"/>
</dbReference>
<dbReference type="InterPro" id="IPR004358">
    <property type="entry name" value="Sig_transdc_His_kin-like_C"/>
</dbReference>
<dbReference type="Pfam" id="PF02518">
    <property type="entry name" value="HATPase_c"/>
    <property type="match status" value="1"/>
</dbReference>